<gene>
    <name evidence="2" type="ORF">Slati_0413200</name>
</gene>
<protein>
    <submittedName>
        <fullName evidence="2">Uncharacterized protein</fullName>
    </submittedName>
</protein>
<comment type="caution">
    <text evidence="2">The sequence shown here is derived from an EMBL/GenBank/DDBJ whole genome shotgun (WGS) entry which is preliminary data.</text>
</comment>
<dbReference type="AlphaFoldDB" id="A0AAW2Y046"/>
<sequence length="66" mass="6992">MPRSSMTGKAEVNDPPRKGVIGMITGGPVGGDSQRARTAPGTRSLWDVGKRSDGRGAYQRRPSHSV</sequence>
<feature type="region of interest" description="Disordered" evidence="1">
    <location>
        <begin position="1"/>
        <end position="66"/>
    </location>
</feature>
<accession>A0AAW2Y046</accession>
<proteinExistence type="predicted"/>
<name>A0AAW2Y046_9LAMI</name>
<evidence type="ECO:0000256" key="1">
    <source>
        <dbReference type="SAM" id="MobiDB-lite"/>
    </source>
</evidence>
<organism evidence="2">
    <name type="scientific">Sesamum latifolium</name>
    <dbReference type="NCBI Taxonomy" id="2727402"/>
    <lineage>
        <taxon>Eukaryota</taxon>
        <taxon>Viridiplantae</taxon>
        <taxon>Streptophyta</taxon>
        <taxon>Embryophyta</taxon>
        <taxon>Tracheophyta</taxon>
        <taxon>Spermatophyta</taxon>
        <taxon>Magnoliopsida</taxon>
        <taxon>eudicotyledons</taxon>
        <taxon>Gunneridae</taxon>
        <taxon>Pentapetalae</taxon>
        <taxon>asterids</taxon>
        <taxon>lamiids</taxon>
        <taxon>Lamiales</taxon>
        <taxon>Pedaliaceae</taxon>
        <taxon>Sesamum</taxon>
    </lineage>
</organism>
<reference evidence="2" key="1">
    <citation type="submission" date="2020-06" db="EMBL/GenBank/DDBJ databases">
        <authorList>
            <person name="Li T."/>
            <person name="Hu X."/>
            <person name="Zhang T."/>
            <person name="Song X."/>
            <person name="Zhang H."/>
            <person name="Dai N."/>
            <person name="Sheng W."/>
            <person name="Hou X."/>
            <person name="Wei L."/>
        </authorList>
    </citation>
    <scope>NUCLEOTIDE SEQUENCE</scope>
    <source>
        <strain evidence="2">KEN1</strain>
        <tissue evidence="2">Leaf</tissue>
    </source>
</reference>
<reference evidence="2" key="2">
    <citation type="journal article" date="2024" name="Plant">
        <title>Genomic evolution and insights into agronomic trait innovations of Sesamum species.</title>
        <authorList>
            <person name="Miao H."/>
            <person name="Wang L."/>
            <person name="Qu L."/>
            <person name="Liu H."/>
            <person name="Sun Y."/>
            <person name="Le M."/>
            <person name="Wang Q."/>
            <person name="Wei S."/>
            <person name="Zheng Y."/>
            <person name="Lin W."/>
            <person name="Duan Y."/>
            <person name="Cao H."/>
            <person name="Xiong S."/>
            <person name="Wang X."/>
            <person name="Wei L."/>
            <person name="Li C."/>
            <person name="Ma Q."/>
            <person name="Ju M."/>
            <person name="Zhao R."/>
            <person name="Li G."/>
            <person name="Mu C."/>
            <person name="Tian Q."/>
            <person name="Mei H."/>
            <person name="Zhang T."/>
            <person name="Gao T."/>
            <person name="Zhang H."/>
        </authorList>
    </citation>
    <scope>NUCLEOTIDE SEQUENCE</scope>
    <source>
        <strain evidence="2">KEN1</strain>
    </source>
</reference>
<dbReference type="EMBL" id="JACGWN010000002">
    <property type="protein sequence ID" value="KAL0457860.1"/>
    <property type="molecule type" value="Genomic_DNA"/>
</dbReference>
<evidence type="ECO:0000313" key="2">
    <source>
        <dbReference type="EMBL" id="KAL0457860.1"/>
    </source>
</evidence>